<evidence type="ECO:0000313" key="4">
    <source>
        <dbReference type="EMBL" id="HIT42757.1"/>
    </source>
</evidence>
<dbReference type="SMART" id="SM00220">
    <property type="entry name" value="S_TKc"/>
    <property type="match status" value="1"/>
</dbReference>
<dbReference type="Proteomes" id="UP000886860">
    <property type="component" value="Unassembled WGS sequence"/>
</dbReference>
<dbReference type="GO" id="GO:0005524">
    <property type="term" value="F:ATP binding"/>
    <property type="evidence" value="ECO:0007669"/>
    <property type="project" value="UniProtKB-KW"/>
</dbReference>
<accession>A0A9D1GLL1</accession>
<dbReference type="Pfam" id="PF00069">
    <property type="entry name" value="Pkinase"/>
    <property type="match status" value="1"/>
</dbReference>
<dbReference type="AlphaFoldDB" id="A0A9D1GLL1"/>
<evidence type="ECO:0000256" key="2">
    <source>
        <dbReference type="ARBA" id="ARBA00022840"/>
    </source>
</evidence>
<dbReference type="PANTHER" id="PTHR24056">
    <property type="entry name" value="CELL DIVISION PROTEIN KINASE"/>
    <property type="match status" value="1"/>
</dbReference>
<dbReference type="GO" id="GO:0004674">
    <property type="term" value="F:protein serine/threonine kinase activity"/>
    <property type="evidence" value="ECO:0007669"/>
    <property type="project" value="TreeGrafter"/>
</dbReference>
<protein>
    <recommendedName>
        <fullName evidence="3">Protein kinase domain-containing protein</fullName>
    </recommendedName>
</protein>
<dbReference type="InterPro" id="IPR027417">
    <property type="entry name" value="P-loop_NTPase"/>
</dbReference>
<sequence>MLRGRNLRQPGETLILGETEYCVEGVQGQGGSAVVYRARYEDSLNRGCYHHVLIKELFPYHPKGWVYRDEQGWIRCCPEGENLMEQCRNRFFQGNAVNLKLLEALPEKISGNLNSYEAYGTCYSVLYVHGGQDLEHFLEGEKESWSLLRAAEVMEQILDALEPFHENGLLHLDISPDNILMLPGRAMLIDYNSVWPENPGEQEEFFFSEKEGYTAPEVRLKEIREIGPAADLYGVCAVFFTMLTGRRLTPEESMGKGLERAFPKDLDIFRGQPETAAWQTVRIIKKGLHLLPRKRYGSVNSLREDIQELLLRLHGWGISHSALWEGSLREWKKSRDRETQDLERVLMLTDGLEGSGGRRGQNPGKRAEKWNERDFLPLLERGECFLLYGAGGMGKTRFLKMLLRQSMARYSPAKPVFLYISLADYPEGGEELRYIRKQILRKLMFLEGGQGVEEALTCLDQLFSEEEGPGAVLLLDGLNEAGPRRQNLLKEIEGLGRFSFLGILVTDRTDGVKAYGLSGFCPARLMELTRDQVEETLRRRQIPCPEEKMMRLLENPMMLWLYGQTAVMDRELGREQEETEAMTMESLAGGYLERLCAGQLRLYSGDQAQQLRQDYLIRHLLPDIAREMKRKKRPLLTLEELYRPVRQSYERLRSKAFSLAFPQYMGKSRLMLQGIASESEWFDYAVSEQLLGALDLLRISGNGNYGLIHENFADCLAGQARENHKRLARYRRRAGGKKFLAGAALLLLIGGGGAAAWHQWGPKTYSAQEKLVFRNAAQRLMINLQVLDIQLMTQETILEEAMDSAVLEGEPEQTAMFAQSIERKRQELSSQLSVASDGSRWVLELEEMNGSVPLEELQELYAKPWEMERLMNEALGFLEEAFCSPDSPYTTREKRLPLAEAYQNYLDAYARECYVELNLVLSSMEPEAAAMVQEATAEMSVLKQYILAYPLSGVTQEEIQAQLTAARNQKKDAADAMRLVNYPMEAAGW</sequence>
<evidence type="ECO:0000256" key="1">
    <source>
        <dbReference type="ARBA" id="ARBA00022741"/>
    </source>
</evidence>
<dbReference type="InterPro" id="IPR050108">
    <property type="entry name" value="CDK"/>
</dbReference>
<evidence type="ECO:0000313" key="5">
    <source>
        <dbReference type="Proteomes" id="UP000886860"/>
    </source>
</evidence>
<dbReference type="InterPro" id="IPR011009">
    <property type="entry name" value="Kinase-like_dom_sf"/>
</dbReference>
<dbReference type="Gene3D" id="1.10.510.10">
    <property type="entry name" value="Transferase(Phosphotransferase) domain 1"/>
    <property type="match status" value="1"/>
</dbReference>
<feature type="domain" description="Protein kinase" evidence="3">
    <location>
        <begin position="21"/>
        <end position="310"/>
    </location>
</feature>
<dbReference type="Gene3D" id="3.40.50.300">
    <property type="entry name" value="P-loop containing nucleotide triphosphate hydrolases"/>
    <property type="match status" value="1"/>
</dbReference>
<name>A0A9D1GLL1_9FIRM</name>
<dbReference type="InterPro" id="IPR003593">
    <property type="entry name" value="AAA+_ATPase"/>
</dbReference>
<dbReference type="SUPFAM" id="SSF56112">
    <property type="entry name" value="Protein kinase-like (PK-like)"/>
    <property type="match status" value="1"/>
</dbReference>
<dbReference type="EMBL" id="DVKS01000195">
    <property type="protein sequence ID" value="HIT42757.1"/>
    <property type="molecule type" value="Genomic_DNA"/>
</dbReference>
<dbReference type="InterPro" id="IPR008266">
    <property type="entry name" value="Tyr_kinase_AS"/>
</dbReference>
<dbReference type="SUPFAM" id="SSF52540">
    <property type="entry name" value="P-loop containing nucleoside triphosphate hydrolases"/>
    <property type="match status" value="1"/>
</dbReference>
<reference evidence="4" key="1">
    <citation type="submission" date="2020-10" db="EMBL/GenBank/DDBJ databases">
        <authorList>
            <person name="Gilroy R."/>
        </authorList>
    </citation>
    <scope>NUCLEOTIDE SEQUENCE</scope>
    <source>
        <strain evidence="4">CHK123-3438</strain>
    </source>
</reference>
<organism evidence="4 5">
    <name type="scientific">Candidatus Caccovicinus merdipullorum</name>
    <dbReference type="NCBI Taxonomy" id="2840724"/>
    <lineage>
        <taxon>Bacteria</taxon>
        <taxon>Bacillati</taxon>
        <taxon>Bacillota</taxon>
        <taxon>Clostridia</taxon>
        <taxon>Eubacteriales</taxon>
        <taxon>Candidatus Caccovicinus</taxon>
    </lineage>
</organism>
<reference evidence="4" key="2">
    <citation type="journal article" date="2021" name="PeerJ">
        <title>Extensive microbial diversity within the chicken gut microbiome revealed by metagenomics and culture.</title>
        <authorList>
            <person name="Gilroy R."/>
            <person name="Ravi A."/>
            <person name="Getino M."/>
            <person name="Pursley I."/>
            <person name="Horton D.L."/>
            <person name="Alikhan N.F."/>
            <person name="Baker D."/>
            <person name="Gharbi K."/>
            <person name="Hall N."/>
            <person name="Watson M."/>
            <person name="Adriaenssens E.M."/>
            <person name="Foster-Nyarko E."/>
            <person name="Jarju S."/>
            <person name="Secka A."/>
            <person name="Antonio M."/>
            <person name="Oren A."/>
            <person name="Chaudhuri R.R."/>
            <person name="La Ragione R."/>
            <person name="Hildebrand F."/>
            <person name="Pallen M.J."/>
        </authorList>
    </citation>
    <scope>NUCLEOTIDE SEQUENCE</scope>
    <source>
        <strain evidence="4">CHK123-3438</strain>
    </source>
</reference>
<keyword evidence="2" id="KW-0067">ATP-binding</keyword>
<proteinExistence type="predicted"/>
<dbReference type="PROSITE" id="PS50011">
    <property type="entry name" value="PROTEIN_KINASE_DOM"/>
    <property type="match status" value="1"/>
</dbReference>
<dbReference type="SMART" id="SM00382">
    <property type="entry name" value="AAA"/>
    <property type="match status" value="1"/>
</dbReference>
<evidence type="ECO:0000259" key="3">
    <source>
        <dbReference type="PROSITE" id="PS50011"/>
    </source>
</evidence>
<comment type="caution">
    <text evidence="4">The sequence shown here is derived from an EMBL/GenBank/DDBJ whole genome shotgun (WGS) entry which is preliminary data.</text>
</comment>
<dbReference type="PROSITE" id="PS00109">
    <property type="entry name" value="PROTEIN_KINASE_TYR"/>
    <property type="match status" value="1"/>
</dbReference>
<gene>
    <name evidence="4" type="ORF">IAB60_11805</name>
</gene>
<keyword evidence="1" id="KW-0547">Nucleotide-binding</keyword>
<dbReference type="InterPro" id="IPR000719">
    <property type="entry name" value="Prot_kinase_dom"/>
</dbReference>